<evidence type="ECO:0000313" key="1">
    <source>
        <dbReference type="EMBL" id="CAG8496197.1"/>
    </source>
</evidence>
<protein>
    <submittedName>
        <fullName evidence="1">13958_t:CDS:1</fullName>
    </submittedName>
</protein>
<proteinExistence type="predicted"/>
<accession>A0ABM8W0V7</accession>
<dbReference type="Proteomes" id="UP000789901">
    <property type="component" value="Unassembled WGS sequence"/>
</dbReference>
<comment type="caution">
    <text evidence="1">The sequence shown here is derived from an EMBL/GenBank/DDBJ whole genome shotgun (WGS) entry which is preliminary data.</text>
</comment>
<dbReference type="EMBL" id="CAJVQB010000572">
    <property type="protein sequence ID" value="CAG8496197.1"/>
    <property type="molecule type" value="Genomic_DNA"/>
</dbReference>
<sequence length="128" mass="15318">MESLENYFKEWASQYGQLKFTKMEVKEKMLNCCIQLTNHVWFCKEKVKSILGISKRHEQRYWIEAWRLIELLNIIHCLASILVESGLTMRYLMRETNYVQFLKSFLNNVEANHEAPKFGESLILRLVL</sequence>
<evidence type="ECO:0000313" key="2">
    <source>
        <dbReference type="Proteomes" id="UP000789901"/>
    </source>
</evidence>
<gene>
    <name evidence="1" type="ORF">GMARGA_LOCUS1969</name>
</gene>
<keyword evidence="2" id="KW-1185">Reference proteome</keyword>
<reference evidence="1 2" key="1">
    <citation type="submission" date="2021-06" db="EMBL/GenBank/DDBJ databases">
        <authorList>
            <person name="Kallberg Y."/>
            <person name="Tangrot J."/>
            <person name="Rosling A."/>
        </authorList>
    </citation>
    <scope>NUCLEOTIDE SEQUENCE [LARGE SCALE GENOMIC DNA]</scope>
    <source>
        <strain evidence="1 2">120-4 pot B 10/14</strain>
    </source>
</reference>
<name>A0ABM8W0V7_GIGMA</name>
<organism evidence="1 2">
    <name type="scientific">Gigaspora margarita</name>
    <dbReference type="NCBI Taxonomy" id="4874"/>
    <lineage>
        <taxon>Eukaryota</taxon>
        <taxon>Fungi</taxon>
        <taxon>Fungi incertae sedis</taxon>
        <taxon>Mucoromycota</taxon>
        <taxon>Glomeromycotina</taxon>
        <taxon>Glomeromycetes</taxon>
        <taxon>Diversisporales</taxon>
        <taxon>Gigasporaceae</taxon>
        <taxon>Gigaspora</taxon>
    </lineage>
</organism>